<dbReference type="InterPro" id="IPR005162">
    <property type="entry name" value="Retrotrans_gag_dom"/>
</dbReference>
<dbReference type="AlphaFoldDB" id="A0AAV3P8I2"/>
<dbReference type="EMBL" id="BAABME010001080">
    <property type="protein sequence ID" value="GAA0147437.1"/>
    <property type="molecule type" value="Genomic_DNA"/>
</dbReference>
<comment type="caution">
    <text evidence="3">The sequence shown here is derived from an EMBL/GenBank/DDBJ whole genome shotgun (WGS) entry which is preliminary data.</text>
</comment>
<feature type="domain" description="Retrotransposon gag" evidence="2">
    <location>
        <begin position="66"/>
        <end position="138"/>
    </location>
</feature>
<dbReference type="Pfam" id="PF03732">
    <property type="entry name" value="Retrotrans_gag"/>
    <property type="match status" value="1"/>
</dbReference>
<evidence type="ECO:0000256" key="1">
    <source>
        <dbReference type="SAM" id="MobiDB-lite"/>
    </source>
</evidence>
<evidence type="ECO:0000313" key="4">
    <source>
        <dbReference type="Proteomes" id="UP001454036"/>
    </source>
</evidence>
<dbReference type="Proteomes" id="UP001454036">
    <property type="component" value="Unassembled WGS sequence"/>
</dbReference>
<reference evidence="3 4" key="1">
    <citation type="submission" date="2024-01" db="EMBL/GenBank/DDBJ databases">
        <title>The complete chloroplast genome sequence of Lithospermum erythrorhizon: insights into the phylogenetic relationship among Boraginaceae species and the maternal lineages of purple gromwells.</title>
        <authorList>
            <person name="Okada T."/>
            <person name="Watanabe K."/>
        </authorList>
    </citation>
    <scope>NUCLEOTIDE SEQUENCE [LARGE SCALE GENOMIC DNA]</scope>
</reference>
<proteinExistence type="predicted"/>
<dbReference type="Gene3D" id="2.40.70.10">
    <property type="entry name" value="Acid Proteases"/>
    <property type="match status" value="1"/>
</dbReference>
<dbReference type="InterPro" id="IPR032567">
    <property type="entry name" value="RTL1-rel"/>
</dbReference>
<dbReference type="Pfam" id="PF13975">
    <property type="entry name" value="gag-asp_proteas"/>
    <property type="match status" value="1"/>
</dbReference>
<accession>A0AAV3P8I2</accession>
<protein>
    <recommendedName>
        <fullName evidence="2">Retrotransposon gag domain-containing protein</fullName>
    </recommendedName>
</protein>
<feature type="compositionally biased region" description="Basic and acidic residues" evidence="1">
    <location>
        <begin position="157"/>
        <end position="177"/>
    </location>
</feature>
<evidence type="ECO:0000259" key="2">
    <source>
        <dbReference type="Pfam" id="PF03732"/>
    </source>
</evidence>
<dbReference type="PANTHER" id="PTHR15503:SF45">
    <property type="entry name" value="RNA-DIRECTED DNA POLYMERASE HOMOLOG"/>
    <property type="match status" value="1"/>
</dbReference>
<dbReference type="PANTHER" id="PTHR15503">
    <property type="entry name" value="LDOC1 RELATED"/>
    <property type="match status" value="1"/>
</dbReference>
<keyword evidence="4" id="KW-1185">Reference proteome</keyword>
<organism evidence="3 4">
    <name type="scientific">Lithospermum erythrorhizon</name>
    <name type="common">Purple gromwell</name>
    <name type="synonym">Lithospermum officinale var. erythrorhizon</name>
    <dbReference type="NCBI Taxonomy" id="34254"/>
    <lineage>
        <taxon>Eukaryota</taxon>
        <taxon>Viridiplantae</taxon>
        <taxon>Streptophyta</taxon>
        <taxon>Embryophyta</taxon>
        <taxon>Tracheophyta</taxon>
        <taxon>Spermatophyta</taxon>
        <taxon>Magnoliopsida</taxon>
        <taxon>eudicotyledons</taxon>
        <taxon>Gunneridae</taxon>
        <taxon>Pentapetalae</taxon>
        <taxon>asterids</taxon>
        <taxon>lamiids</taxon>
        <taxon>Boraginales</taxon>
        <taxon>Boraginaceae</taxon>
        <taxon>Boraginoideae</taxon>
        <taxon>Lithospermeae</taxon>
        <taxon>Lithospermum</taxon>
    </lineage>
</organism>
<dbReference type="SUPFAM" id="SSF50630">
    <property type="entry name" value="Acid proteases"/>
    <property type="match status" value="1"/>
</dbReference>
<dbReference type="CDD" id="cd00303">
    <property type="entry name" value="retropepsin_like"/>
    <property type="match status" value="1"/>
</dbReference>
<dbReference type="InterPro" id="IPR021109">
    <property type="entry name" value="Peptidase_aspartic_dom_sf"/>
</dbReference>
<name>A0AAV3P8I2_LITER</name>
<sequence>MAGREGLSSVVETSTFLIRLRFELREEVAHLREEVTKRIDDMSGEVTLCKTAIAGGAVVKESSHTKRRKHGDIQNGLCTIHSWEAFKGQLKKKFCPHNAEDVAMRKLRGLKHTGSIKDYVAEFTTLMLELPDLQEKDKLFYFSDEDLLDYRRDTTVRKKTGGDKPAPKPQVQDEKFQVKPSTSKGKAHEGGPRKERKELKCFLCDGPHMIRDCPKKKSFNSLVLEEEQKETKVRSMRILNSLAKNEAVTSKENKEKGGGLMFVEAKVNGGNTKALVDTGASHNFMAEQEALKLGIKYTKESGWIKAVNASSQPILGVACEVPIQLA</sequence>
<evidence type="ECO:0000313" key="3">
    <source>
        <dbReference type="EMBL" id="GAA0147437.1"/>
    </source>
</evidence>
<feature type="region of interest" description="Disordered" evidence="1">
    <location>
        <begin position="157"/>
        <end position="193"/>
    </location>
</feature>
<gene>
    <name evidence="3" type="ORF">LIER_07136</name>
</gene>